<dbReference type="PANTHER" id="PTHR42070">
    <property type="entry name" value="FILAMENT ASSOCIATED PROTEIN, PUTATIVE (AFU_ORTHOLOGUE AFUA_8G06630)-RELATED"/>
    <property type="match status" value="1"/>
</dbReference>
<dbReference type="CDD" id="cd14688">
    <property type="entry name" value="bZIP_YAP"/>
    <property type="match status" value="1"/>
</dbReference>
<keyword evidence="1" id="KW-0175">Coiled coil</keyword>
<evidence type="ECO:0008006" key="5">
    <source>
        <dbReference type="Google" id="ProtNLM"/>
    </source>
</evidence>
<evidence type="ECO:0000313" key="4">
    <source>
        <dbReference type="Proteomes" id="UP001138500"/>
    </source>
</evidence>
<proteinExistence type="predicted"/>
<comment type="caution">
    <text evidence="3">The sequence shown here is derived from an EMBL/GenBank/DDBJ whole genome shotgun (WGS) entry which is preliminary data.</text>
</comment>
<protein>
    <recommendedName>
        <fullName evidence="5">BZIP domain-containing protein</fullName>
    </recommendedName>
</protein>
<feature type="compositionally biased region" description="Polar residues" evidence="2">
    <location>
        <begin position="25"/>
        <end position="42"/>
    </location>
</feature>
<reference evidence="3 4" key="1">
    <citation type="journal article" date="2018" name="IMA Fungus">
        <title>IMA Genome-F 10: Nine draft genome sequences of Claviceps purpurea s.lat., including C. arundinis, C. humidiphila, and C. cf. spartinae, pseudomolecules for the pitch canker pathogen Fusarium circinatum, draft genome of Davidsoniella eucalypti, Grosmannia galeiformis, Quambalaria eucalypti, and Teratosphaeria destructans.</title>
        <authorList>
            <person name="Wingfield B.D."/>
            <person name="Liu M."/>
            <person name="Nguyen H.D."/>
            <person name="Lane F.A."/>
            <person name="Morgan S.W."/>
            <person name="De Vos L."/>
            <person name="Wilken P.M."/>
            <person name="Duong T.A."/>
            <person name="Aylward J."/>
            <person name="Coetzee M.P."/>
            <person name="Dadej K."/>
            <person name="De Beer Z.W."/>
            <person name="Findlay W."/>
            <person name="Havenga M."/>
            <person name="Kolarik M."/>
            <person name="Menzies J.G."/>
            <person name="Naidoo K."/>
            <person name="Pochopski O."/>
            <person name="Shoukouhi P."/>
            <person name="Santana Q.C."/>
            <person name="Seifert K.A."/>
            <person name="Soal N."/>
            <person name="Steenkamp E.T."/>
            <person name="Tatham C.T."/>
            <person name="van der Nest M.A."/>
            <person name="Wingfield M.J."/>
        </authorList>
    </citation>
    <scope>NUCLEOTIDE SEQUENCE [LARGE SCALE GENOMIC DNA]</scope>
    <source>
        <strain evidence="3">CMW44962</strain>
    </source>
</reference>
<accession>A0A9W7W2N6</accession>
<gene>
    <name evidence="3" type="ORF">Tdes44962_MAKER00316</name>
</gene>
<evidence type="ECO:0000256" key="2">
    <source>
        <dbReference type="SAM" id="MobiDB-lite"/>
    </source>
</evidence>
<evidence type="ECO:0000313" key="3">
    <source>
        <dbReference type="EMBL" id="KAH9827590.1"/>
    </source>
</evidence>
<dbReference type="EMBL" id="RIBY02001867">
    <property type="protein sequence ID" value="KAH9827590.1"/>
    <property type="molecule type" value="Genomic_DNA"/>
</dbReference>
<organism evidence="3 4">
    <name type="scientific">Teratosphaeria destructans</name>
    <dbReference type="NCBI Taxonomy" id="418781"/>
    <lineage>
        <taxon>Eukaryota</taxon>
        <taxon>Fungi</taxon>
        <taxon>Dikarya</taxon>
        <taxon>Ascomycota</taxon>
        <taxon>Pezizomycotina</taxon>
        <taxon>Dothideomycetes</taxon>
        <taxon>Dothideomycetidae</taxon>
        <taxon>Mycosphaerellales</taxon>
        <taxon>Teratosphaeriaceae</taxon>
        <taxon>Teratosphaeria</taxon>
    </lineage>
</organism>
<dbReference type="AlphaFoldDB" id="A0A9W7W2N6"/>
<reference evidence="3 4" key="2">
    <citation type="journal article" date="2021" name="Curr. Genet.">
        <title>Genetic response to nitrogen starvation in the aggressive Eucalyptus foliar pathogen Teratosphaeria destructans.</title>
        <authorList>
            <person name="Havenga M."/>
            <person name="Wingfield B.D."/>
            <person name="Wingfield M.J."/>
            <person name="Dreyer L.L."/>
            <person name="Roets F."/>
            <person name="Aylward J."/>
        </authorList>
    </citation>
    <scope>NUCLEOTIDE SEQUENCE [LARGE SCALE GENOMIC DNA]</scope>
    <source>
        <strain evidence="3">CMW44962</strain>
    </source>
</reference>
<dbReference type="OrthoDB" id="4505928at2759"/>
<sequence length="217" mass="24019">MSPEAQHCTQVQQVNVMPCSRSVDDTGTSSGEAGQNEAQRNANLARIRDNQRRSRARRKEYLQELETRYRQCEQTGVEASAEIQAAARKVADENRKLRALLMRQGMTDADIDEMLGQDLDAPQPGMILESMLGQKQYCGPGSQCKPGSNSMRSSQSPSFEQNVFGMAQQQQQMPQQAGLAYDGTYDDAFWLAQFDASQQPDATGVFADLLSIDAGQR</sequence>
<dbReference type="Proteomes" id="UP001138500">
    <property type="component" value="Unassembled WGS sequence"/>
</dbReference>
<keyword evidence="4" id="KW-1185">Reference proteome</keyword>
<feature type="region of interest" description="Disordered" evidence="2">
    <location>
        <begin position="16"/>
        <end position="55"/>
    </location>
</feature>
<dbReference type="PANTHER" id="PTHR42070:SF1">
    <property type="entry name" value="FILAMENT ASSOCIATED PROTEIN, PUTATIVE (AFU_ORTHOLOGUE AFUA_8G06630)-RELATED"/>
    <property type="match status" value="1"/>
</dbReference>
<feature type="coiled-coil region" evidence="1">
    <location>
        <begin position="62"/>
        <end position="103"/>
    </location>
</feature>
<evidence type="ECO:0000256" key="1">
    <source>
        <dbReference type="SAM" id="Coils"/>
    </source>
</evidence>
<name>A0A9W7W2N6_9PEZI</name>